<accession>A0A1V0QES9</accession>
<proteinExistence type="predicted"/>
<dbReference type="Pfam" id="PF02036">
    <property type="entry name" value="SCP2"/>
    <property type="match status" value="1"/>
</dbReference>
<name>A0A1V0QES9_9FIRM</name>
<dbReference type="KEGG" id="byl:A4V09_24155"/>
<dbReference type="InterPro" id="IPR003033">
    <property type="entry name" value="SCP2_sterol-bd_dom"/>
</dbReference>
<evidence type="ECO:0000256" key="1">
    <source>
        <dbReference type="SAM" id="MobiDB-lite"/>
    </source>
</evidence>
<dbReference type="Proteomes" id="UP000092574">
    <property type="component" value="Chromosome"/>
</dbReference>
<dbReference type="EMBL" id="CP015405">
    <property type="protein sequence ID" value="ARE64913.1"/>
    <property type="molecule type" value="Genomic_DNA"/>
</dbReference>
<dbReference type="AlphaFoldDB" id="A0A1V0QES9"/>
<keyword evidence="4" id="KW-1185">Reference proteome</keyword>
<reference evidence="3" key="1">
    <citation type="submission" date="2017-04" db="EMBL/GenBank/DDBJ databases">
        <title>Complete Genome Sequences of Twelve Strains of a Stable Defined Moderately Diverse Mouse Microbiota 2 (sDMDMm2).</title>
        <authorList>
            <person name="Uchimura Y."/>
            <person name="Wyss M."/>
            <person name="Brugiroux S."/>
            <person name="Limenitakis J.P."/>
            <person name="Stecher B."/>
            <person name="McCoy K.D."/>
            <person name="Macpherson A.J."/>
        </authorList>
    </citation>
    <scope>NUCLEOTIDE SEQUENCE</scope>
    <source>
        <strain evidence="3">YL58</strain>
    </source>
</reference>
<organism evidence="3 4">
    <name type="scientific">Blautia pseudococcoides</name>
    <dbReference type="NCBI Taxonomy" id="1796616"/>
    <lineage>
        <taxon>Bacteria</taxon>
        <taxon>Bacillati</taxon>
        <taxon>Bacillota</taxon>
        <taxon>Clostridia</taxon>
        <taxon>Lachnospirales</taxon>
        <taxon>Lachnospiraceae</taxon>
        <taxon>Blautia</taxon>
    </lineage>
</organism>
<evidence type="ECO:0000313" key="3">
    <source>
        <dbReference type="EMBL" id="ARE64913.1"/>
    </source>
</evidence>
<feature type="domain" description="SCP2" evidence="2">
    <location>
        <begin position="28"/>
        <end position="104"/>
    </location>
</feature>
<dbReference type="SUPFAM" id="SSF55718">
    <property type="entry name" value="SCP-like"/>
    <property type="match status" value="1"/>
</dbReference>
<feature type="region of interest" description="Disordered" evidence="1">
    <location>
        <begin position="135"/>
        <end position="174"/>
    </location>
</feature>
<dbReference type="Gene3D" id="3.30.1050.10">
    <property type="entry name" value="SCP2 sterol-binding domain"/>
    <property type="match status" value="1"/>
</dbReference>
<sequence length="174" mass="19720">MTYQELVSEIRDIFMQADVSGIKEHIAYQFDIRGEAEGAFYAEVSEGKLYIEPYEYYDRDVLFITTADTLLNIAEGSMDAIAAFTQGKLQVEGSFDKALLLQNFSKQANREKKKQKKAEEKNLKTEIKQAKVEKAAEKKAAARPVTPVSVKRDDIIQPKGNTVKKPVKRLLKNK</sequence>
<evidence type="ECO:0000259" key="2">
    <source>
        <dbReference type="Pfam" id="PF02036"/>
    </source>
</evidence>
<dbReference type="STRING" id="1796616.A4V09_24155"/>
<protein>
    <recommendedName>
        <fullName evidence="2">SCP2 domain-containing protein</fullName>
    </recommendedName>
</protein>
<dbReference type="InterPro" id="IPR036527">
    <property type="entry name" value="SCP2_sterol-bd_dom_sf"/>
</dbReference>
<gene>
    <name evidence="3" type="ORF">A4V09_24155</name>
</gene>
<feature type="compositionally biased region" description="Basic residues" evidence="1">
    <location>
        <begin position="165"/>
        <end position="174"/>
    </location>
</feature>
<evidence type="ECO:0000313" key="4">
    <source>
        <dbReference type="Proteomes" id="UP000092574"/>
    </source>
</evidence>
<dbReference type="OrthoDB" id="9804656at2"/>
<dbReference type="RefSeq" id="WP_065542896.1">
    <property type="nucleotide sequence ID" value="NZ_CP015405.2"/>
</dbReference>